<protein>
    <submittedName>
        <fullName evidence="2">Uncharacterized protein</fullName>
    </submittedName>
</protein>
<comment type="caution">
    <text evidence="2">The sequence shown here is derived from an EMBL/GenBank/DDBJ whole genome shotgun (WGS) entry which is preliminary data.</text>
</comment>
<organism evidence="2 3">
    <name type="scientific">Gibberella intermedia</name>
    <name type="common">Bulb rot disease fungus</name>
    <name type="synonym">Fusarium proliferatum</name>
    <dbReference type="NCBI Taxonomy" id="948311"/>
    <lineage>
        <taxon>Eukaryota</taxon>
        <taxon>Fungi</taxon>
        <taxon>Dikarya</taxon>
        <taxon>Ascomycota</taxon>
        <taxon>Pezizomycotina</taxon>
        <taxon>Sordariomycetes</taxon>
        <taxon>Hypocreomycetidae</taxon>
        <taxon>Hypocreales</taxon>
        <taxon>Nectriaceae</taxon>
        <taxon>Fusarium</taxon>
        <taxon>Fusarium fujikuroi species complex</taxon>
    </lineage>
</organism>
<evidence type="ECO:0000313" key="2">
    <source>
        <dbReference type="EMBL" id="RBA08486.1"/>
    </source>
</evidence>
<evidence type="ECO:0000256" key="1">
    <source>
        <dbReference type="SAM" id="MobiDB-lite"/>
    </source>
</evidence>
<reference evidence="2 3" key="1">
    <citation type="submission" date="2017-12" db="EMBL/GenBank/DDBJ databases">
        <title>Genome sequence of the mycotoxigenic crop pathogen Fusarium proliferatum, strain ITEM 2341 from Date Palm.</title>
        <authorList>
            <person name="Almiman B.F."/>
            <person name="Shittu T.A."/>
            <person name="Muthumeenakshi S."/>
            <person name="Baroncelli R."/>
            <person name="Sreenivasaprasada S."/>
        </authorList>
    </citation>
    <scope>NUCLEOTIDE SEQUENCE [LARGE SCALE GENOMIC DNA]</scope>
    <source>
        <strain evidence="2 3">ITEM 2341</strain>
    </source>
</reference>
<sequence>MNPLHNPAVRCDIERQIITINLLSFLGPDSDSIHPLIDLMKSDPYNFAVYIRNEMYLEMGIPLQKRGCTNADLQNDIEVFRLKRTSRLGNIFLTLPPRQPEAVPVESYVLHAIKRRLDLPIFNPWADTTTKLIVACGVALSQRGQLIAYDQKASLADHCWQVLDDLETFPCAPSLPNNELKDILSVMKRNSDVGFEDINKQLSHLRQFFTVIVDHQKQIGGMLASLCTEEGSQHTADIDPPCTPDGGHQVPLSQLLHAIPSGCLEVSQQSHKAPPMERTTSEHPANFD</sequence>
<accession>A0A365MIY0</accession>
<dbReference type="Proteomes" id="UP000251714">
    <property type="component" value="Unassembled WGS sequence"/>
</dbReference>
<evidence type="ECO:0000313" key="3">
    <source>
        <dbReference type="Proteomes" id="UP000251714"/>
    </source>
</evidence>
<feature type="region of interest" description="Disordered" evidence="1">
    <location>
        <begin position="266"/>
        <end position="288"/>
    </location>
</feature>
<name>A0A365MIY0_GIBIN</name>
<dbReference type="EMBL" id="PKMI01000104">
    <property type="protein sequence ID" value="RBA08486.1"/>
    <property type="molecule type" value="Genomic_DNA"/>
</dbReference>
<proteinExistence type="predicted"/>
<gene>
    <name evidence="2" type="ORF">FPRO05_14367</name>
</gene>
<dbReference type="AlphaFoldDB" id="A0A365MIY0"/>